<proteinExistence type="predicted"/>
<accession>A0A917K0M6</accession>
<sequence>MNRFQRAVVALSAALAAVAVLTFTSNVWPAHATGTSTAHPSLHTAARFTVIPVARDWTDGLDLTKINGTRNAAYQLTYLQAIPDGQGLVIRGKLHAFEATGAVQGTTVQGKPVPLNYPGVRSVLAIHAAQGAPAWGDFRLQVHYPPSLRGHELQLTFFVSSAKDGSRQNVLKIRIPIPGRPPVTHRASVTMDR</sequence>
<evidence type="ECO:0000313" key="3">
    <source>
        <dbReference type="Proteomes" id="UP000637695"/>
    </source>
</evidence>
<evidence type="ECO:0000313" key="2">
    <source>
        <dbReference type="EMBL" id="GGI94997.1"/>
    </source>
</evidence>
<gene>
    <name evidence="2" type="ORF">GCM10010885_00670</name>
</gene>
<protein>
    <submittedName>
        <fullName evidence="2">Uncharacterized protein</fullName>
    </submittedName>
</protein>
<dbReference type="Proteomes" id="UP000637695">
    <property type="component" value="Unassembled WGS sequence"/>
</dbReference>
<name>A0A917K0M6_9BACL</name>
<reference evidence="2" key="1">
    <citation type="journal article" date="2014" name="Int. J. Syst. Evol. Microbiol.">
        <title>Complete genome sequence of Corynebacterium casei LMG S-19264T (=DSM 44701T), isolated from a smear-ripened cheese.</title>
        <authorList>
            <consortium name="US DOE Joint Genome Institute (JGI-PGF)"/>
            <person name="Walter F."/>
            <person name="Albersmeier A."/>
            <person name="Kalinowski J."/>
            <person name="Ruckert C."/>
        </authorList>
    </citation>
    <scope>NUCLEOTIDE SEQUENCE</scope>
    <source>
        <strain evidence="2">JCM 18487</strain>
    </source>
</reference>
<keyword evidence="1" id="KW-0732">Signal</keyword>
<keyword evidence="3" id="KW-1185">Reference proteome</keyword>
<dbReference type="EMBL" id="BMOY01000001">
    <property type="protein sequence ID" value="GGI94997.1"/>
    <property type="molecule type" value="Genomic_DNA"/>
</dbReference>
<feature type="signal peptide" evidence="1">
    <location>
        <begin position="1"/>
        <end position="32"/>
    </location>
</feature>
<evidence type="ECO:0000256" key="1">
    <source>
        <dbReference type="SAM" id="SignalP"/>
    </source>
</evidence>
<dbReference type="AlphaFoldDB" id="A0A917K0M6"/>
<dbReference type="RefSeq" id="WP_188880468.1">
    <property type="nucleotide sequence ID" value="NZ_BMOY01000001.1"/>
</dbReference>
<comment type="caution">
    <text evidence="2">The sequence shown here is derived from an EMBL/GenBank/DDBJ whole genome shotgun (WGS) entry which is preliminary data.</text>
</comment>
<reference evidence="2" key="2">
    <citation type="submission" date="2020-09" db="EMBL/GenBank/DDBJ databases">
        <authorList>
            <person name="Sun Q."/>
            <person name="Ohkuma M."/>
        </authorList>
    </citation>
    <scope>NUCLEOTIDE SEQUENCE</scope>
    <source>
        <strain evidence="2">JCM 18487</strain>
    </source>
</reference>
<organism evidence="2 3">
    <name type="scientific">Alicyclobacillus cellulosilyticus</name>
    <dbReference type="NCBI Taxonomy" id="1003997"/>
    <lineage>
        <taxon>Bacteria</taxon>
        <taxon>Bacillati</taxon>
        <taxon>Bacillota</taxon>
        <taxon>Bacilli</taxon>
        <taxon>Bacillales</taxon>
        <taxon>Alicyclobacillaceae</taxon>
        <taxon>Alicyclobacillus</taxon>
    </lineage>
</organism>
<feature type="chain" id="PRO_5036745403" evidence="1">
    <location>
        <begin position="33"/>
        <end position="193"/>
    </location>
</feature>